<proteinExistence type="predicted"/>
<evidence type="ECO:0000256" key="1">
    <source>
        <dbReference type="SAM" id="MobiDB-lite"/>
    </source>
</evidence>
<dbReference type="RefSeq" id="WP_115659921.1">
    <property type="nucleotide sequence ID" value="NZ_UGHD01000002.1"/>
</dbReference>
<feature type="region of interest" description="Disordered" evidence="1">
    <location>
        <begin position="239"/>
        <end position="275"/>
    </location>
</feature>
<dbReference type="AlphaFoldDB" id="A0A377HNV8"/>
<gene>
    <name evidence="3" type="ORF">NCTC11645_02269</name>
</gene>
<dbReference type="EMBL" id="UGHD01000002">
    <property type="protein sequence ID" value="STO57869.1"/>
    <property type="molecule type" value="Genomic_DNA"/>
</dbReference>
<feature type="compositionally biased region" description="Low complexity" evidence="1">
    <location>
        <begin position="34"/>
        <end position="50"/>
    </location>
</feature>
<feature type="compositionally biased region" description="Polar residues" evidence="1">
    <location>
        <begin position="1"/>
        <end position="21"/>
    </location>
</feature>
<dbReference type="STRING" id="673.AL542_15175"/>
<evidence type="ECO:0000313" key="4">
    <source>
        <dbReference type="Proteomes" id="UP000254512"/>
    </source>
</evidence>
<evidence type="ECO:0000259" key="2">
    <source>
        <dbReference type="Pfam" id="PF13699"/>
    </source>
</evidence>
<protein>
    <recommendedName>
        <fullName evidence="2">eCIS core domain-containing protein</fullName>
    </recommendedName>
</protein>
<organism evidence="3 4">
    <name type="scientific">Grimontia hollisae</name>
    <name type="common">Vibrio hollisae</name>
    <dbReference type="NCBI Taxonomy" id="673"/>
    <lineage>
        <taxon>Bacteria</taxon>
        <taxon>Pseudomonadati</taxon>
        <taxon>Pseudomonadota</taxon>
        <taxon>Gammaproteobacteria</taxon>
        <taxon>Vibrionales</taxon>
        <taxon>Vibrionaceae</taxon>
        <taxon>Grimontia</taxon>
    </lineage>
</organism>
<dbReference type="InterPro" id="IPR025295">
    <property type="entry name" value="eCIS_core_dom"/>
</dbReference>
<feature type="compositionally biased region" description="Pro residues" evidence="1">
    <location>
        <begin position="249"/>
        <end position="263"/>
    </location>
</feature>
<dbReference type="Pfam" id="PF13699">
    <property type="entry name" value="eCIS_core"/>
    <property type="match status" value="1"/>
</dbReference>
<feature type="region of interest" description="Disordered" evidence="1">
    <location>
        <begin position="1"/>
        <end position="58"/>
    </location>
</feature>
<sequence length="787" mass="86389">MYAAQKTTAKTQYQNKVQVSGANRVDSHSPVQRFSPQTQLSSFSLSTQFTRQKTGEAEAKTAGDLFHHHVTENPDQETPSTPKSDQHRLPTPNYLSGQGAPLPSSLQSAMCQYFHQPFSQVTIHNSPAAHTASQTLNARAFTIGNHIAFGRGEYSPHTRAGQSLIAHELAHVVQQRQGRASIMRQALPASLRSRQNVETMTTAELNTQIELLLEWLNSQETYSEEHDHLREYLEMMEYERQSRELSTEPPTPPQPPPAQPPRLPASSASTPAPTPQIATMTLVSSGGSGSGPTRTPLTPQEMFRIITDQRAWHFSPGRGQVIEDPAGVGRGVGPATTGRPAHVPRTSRPAGSTVFASMQLIDAQGNQVALSYGEHTQYRAPHAEQGATSALRRAIPHGADIQGGRLVVVLDQVPCGPGSANCMQTLRTAARELGVGLEVLLPERQAQRGTRTVRPRTAAMGSQRTDMPRVRLVRYAPLYRAPPARRAPTGDGTTAAIGTPNMSGLNVGGPSARGEAIGAGITIAFMGANFILNEINDYIQQQRVEEALAGIRTSLETYRSEHRQMGTLLVFRYTQQEAPPDSLIQPGAVFRSVMYYHGATQDEARRTWRNTPEIHASPQGSRQSTQTVWIPPIQRAATRSLRTPFPREELATFATGRAELQHVEWGGITGFDDESTHSLTLGNTSPRFYILRIPDELVFMNGSERVSVDIPITFRSAHQGGAIRVVNLDPAFPGYNVSAALVFPADNATERLFSQTPATRDNLRQLRSYTNIRKARWVRPENIQLLD</sequence>
<accession>A0A377HNV8</accession>
<reference evidence="3 4" key="1">
    <citation type="submission" date="2018-06" db="EMBL/GenBank/DDBJ databases">
        <authorList>
            <consortium name="Pathogen Informatics"/>
            <person name="Doyle S."/>
        </authorList>
    </citation>
    <scope>NUCLEOTIDE SEQUENCE [LARGE SCALE GENOMIC DNA]</scope>
    <source>
        <strain evidence="3 4">NCTC11645</strain>
    </source>
</reference>
<feature type="domain" description="eCIS core" evidence="2">
    <location>
        <begin position="101"/>
        <end position="178"/>
    </location>
</feature>
<evidence type="ECO:0000313" key="3">
    <source>
        <dbReference type="EMBL" id="STO57869.1"/>
    </source>
</evidence>
<feature type="region of interest" description="Disordered" evidence="1">
    <location>
        <begin position="70"/>
        <end position="101"/>
    </location>
</feature>
<feature type="region of interest" description="Disordered" evidence="1">
    <location>
        <begin position="317"/>
        <end position="349"/>
    </location>
</feature>
<dbReference type="Proteomes" id="UP000254512">
    <property type="component" value="Unassembled WGS sequence"/>
</dbReference>
<name>A0A377HNV8_GRIHO</name>